<evidence type="ECO:0000313" key="3">
    <source>
        <dbReference type="Proteomes" id="UP001451303"/>
    </source>
</evidence>
<organism evidence="2 3">
    <name type="scientific">Neurospora intermedia</name>
    <dbReference type="NCBI Taxonomy" id="5142"/>
    <lineage>
        <taxon>Eukaryota</taxon>
        <taxon>Fungi</taxon>
        <taxon>Dikarya</taxon>
        <taxon>Ascomycota</taxon>
        <taxon>Pezizomycotina</taxon>
        <taxon>Sordariomycetes</taxon>
        <taxon>Sordariomycetidae</taxon>
        <taxon>Sordariales</taxon>
        <taxon>Sordariaceae</taxon>
        <taxon>Neurospora</taxon>
    </lineage>
</organism>
<dbReference type="EMBL" id="JAVLET010000017">
    <property type="protein sequence ID" value="KAL0465399.1"/>
    <property type="molecule type" value="Genomic_DNA"/>
</dbReference>
<protein>
    <submittedName>
        <fullName evidence="2">Uncharacterized protein</fullName>
    </submittedName>
</protein>
<name>A0ABR3CY76_NEUIN</name>
<sequence length="69" mass="7451">IQQELLSYVEPPEYATLPPFYLWAIIINLLPHICAIHCRLQTFKGTLGGDGGGQALIEDVGVGRESGLG</sequence>
<accession>A0ABR3CY76</accession>
<proteinExistence type="predicted"/>
<evidence type="ECO:0000256" key="1">
    <source>
        <dbReference type="SAM" id="Phobius"/>
    </source>
</evidence>
<evidence type="ECO:0000313" key="2">
    <source>
        <dbReference type="EMBL" id="KAL0465399.1"/>
    </source>
</evidence>
<reference evidence="2 3" key="1">
    <citation type="submission" date="2023-09" db="EMBL/GenBank/DDBJ databases">
        <title>Multi-omics analysis of a traditional fermented food reveals byproduct-associated fungal strains for waste-to-food upcycling.</title>
        <authorList>
            <consortium name="Lawrence Berkeley National Laboratory"/>
            <person name="Rekdal V.M."/>
            <person name="Villalobos-Escobedo J.M."/>
            <person name="Rodriguez-Valeron N."/>
            <person name="Garcia M.O."/>
            <person name="Vasquez D.P."/>
            <person name="Damayanti I."/>
            <person name="Sorensen P.M."/>
            <person name="Baidoo E.E."/>
            <person name="De Carvalho A.C."/>
            <person name="Riley R."/>
            <person name="Lipzen A."/>
            <person name="He G."/>
            <person name="Yan M."/>
            <person name="Haridas S."/>
            <person name="Daum C."/>
            <person name="Yoshinaga Y."/>
            <person name="Ng V."/>
            <person name="Grigoriev I.V."/>
            <person name="Munk R."/>
            <person name="Nuraida L."/>
            <person name="Wijaya C.H."/>
            <person name="Morales P.-C."/>
            <person name="Keasling J.D."/>
        </authorList>
    </citation>
    <scope>NUCLEOTIDE SEQUENCE [LARGE SCALE GENOMIC DNA]</scope>
    <source>
        <strain evidence="2 3">FGSC 2613</strain>
    </source>
</reference>
<gene>
    <name evidence="2" type="ORF">QR685DRAFT_453313</name>
</gene>
<keyword evidence="1" id="KW-0472">Membrane</keyword>
<keyword evidence="1" id="KW-0812">Transmembrane</keyword>
<feature type="transmembrane region" description="Helical" evidence="1">
    <location>
        <begin position="20"/>
        <end position="38"/>
    </location>
</feature>
<keyword evidence="3" id="KW-1185">Reference proteome</keyword>
<comment type="caution">
    <text evidence="2">The sequence shown here is derived from an EMBL/GenBank/DDBJ whole genome shotgun (WGS) entry which is preliminary data.</text>
</comment>
<keyword evidence="1" id="KW-1133">Transmembrane helix</keyword>
<dbReference type="Proteomes" id="UP001451303">
    <property type="component" value="Unassembled WGS sequence"/>
</dbReference>
<feature type="non-terminal residue" evidence="2">
    <location>
        <position position="1"/>
    </location>
</feature>